<organism evidence="3">
    <name type="scientific">marine metagenome</name>
    <dbReference type="NCBI Taxonomy" id="408172"/>
    <lineage>
        <taxon>unclassified sequences</taxon>
        <taxon>metagenomes</taxon>
        <taxon>ecological metagenomes</taxon>
    </lineage>
</organism>
<dbReference type="InterPro" id="IPR012338">
    <property type="entry name" value="Beta-lactam/transpept-like"/>
</dbReference>
<gene>
    <name evidence="3" type="ORF">METZ01_LOCUS213165</name>
</gene>
<feature type="domain" description="Beta-lactamase-related" evidence="2">
    <location>
        <begin position="16"/>
        <end position="256"/>
    </location>
</feature>
<protein>
    <recommendedName>
        <fullName evidence="2">Beta-lactamase-related domain-containing protein</fullName>
    </recommendedName>
</protein>
<dbReference type="SUPFAM" id="SSF56601">
    <property type="entry name" value="beta-lactamase/transpeptidase-like"/>
    <property type="match status" value="1"/>
</dbReference>
<dbReference type="InterPro" id="IPR001466">
    <property type="entry name" value="Beta-lactam-related"/>
</dbReference>
<dbReference type="Gene3D" id="3.40.710.10">
    <property type="entry name" value="DD-peptidase/beta-lactamase superfamily"/>
    <property type="match status" value="1"/>
</dbReference>
<evidence type="ECO:0000256" key="1">
    <source>
        <dbReference type="ARBA" id="ARBA00022801"/>
    </source>
</evidence>
<evidence type="ECO:0000259" key="2">
    <source>
        <dbReference type="Pfam" id="PF00144"/>
    </source>
</evidence>
<name>A0A382FE76_9ZZZZ</name>
<dbReference type="PANTHER" id="PTHR43283">
    <property type="entry name" value="BETA-LACTAMASE-RELATED"/>
    <property type="match status" value="1"/>
</dbReference>
<dbReference type="PANTHER" id="PTHR43283:SF11">
    <property type="entry name" value="BETA-LACTAMASE-RELATED DOMAIN-CONTAINING PROTEIN"/>
    <property type="match status" value="1"/>
</dbReference>
<reference evidence="3" key="1">
    <citation type="submission" date="2018-05" db="EMBL/GenBank/DDBJ databases">
        <authorList>
            <person name="Lanie J.A."/>
            <person name="Ng W.-L."/>
            <person name="Kazmierczak K.M."/>
            <person name="Andrzejewski T.M."/>
            <person name="Davidsen T.M."/>
            <person name="Wayne K.J."/>
            <person name="Tettelin H."/>
            <person name="Glass J.I."/>
            <person name="Rusch D."/>
            <person name="Podicherti R."/>
            <person name="Tsui H.-C.T."/>
            <person name="Winkler M.E."/>
        </authorList>
    </citation>
    <scope>NUCLEOTIDE SEQUENCE</scope>
</reference>
<feature type="non-terminal residue" evidence="3">
    <location>
        <position position="264"/>
    </location>
</feature>
<proteinExistence type="predicted"/>
<dbReference type="EMBL" id="UINC01049041">
    <property type="protein sequence ID" value="SVB60311.1"/>
    <property type="molecule type" value="Genomic_DNA"/>
</dbReference>
<dbReference type="AlphaFoldDB" id="A0A382FE76"/>
<dbReference type="GO" id="GO:0016787">
    <property type="term" value="F:hydrolase activity"/>
    <property type="evidence" value="ECO:0007669"/>
    <property type="project" value="UniProtKB-KW"/>
</dbReference>
<dbReference type="InterPro" id="IPR050789">
    <property type="entry name" value="Diverse_Enzym_Activities"/>
</dbReference>
<evidence type="ECO:0000313" key="3">
    <source>
        <dbReference type="EMBL" id="SVB60311.1"/>
    </source>
</evidence>
<sequence length="264" mass="29870">MDEHQISSLINHGILKKTFPGAVALIVEDNNVLYHKAFGNRMVRPEILPMETDTIFDLASLTKPIVISTLIMKLVEMKLVNLDEPVQYYLPEVQHNRISILDLLTHRSGYPAWTAIYLNVTSNDKVLEYLGQIKLTYETGKKVIYSCLGYILLGILIERTADMQLDQLTKEWICDPLQMTNTFYNPPENVVSQCAATEDSNSFERQKADKYQGYDWRDGVIIGKVHDENANYLNGVSGNAGLFSTTRDLGKFCQMLIDGGTQIL</sequence>
<accession>A0A382FE76</accession>
<dbReference type="Pfam" id="PF00144">
    <property type="entry name" value="Beta-lactamase"/>
    <property type="match status" value="1"/>
</dbReference>
<keyword evidence="1" id="KW-0378">Hydrolase</keyword>